<evidence type="ECO:0008006" key="3">
    <source>
        <dbReference type="Google" id="ProtNLM"/>
    </source>
</evidence>
<sequence length="562" mass="62838">MYPGHGLQLSEASYLGQGEKGQTVAQWSKVLFSDESEDCISFGNQGPAPKSGGRVERHRIQVAFSPKTRLVNLATTSGKHRGLQYLVVQRIAKSKKPHSIGQELLLPATVDMCGAVLGTEAANKLKTVPLSNVTVRRRIEELSADIQSQLLDRLRSCEQFSIQLDESTDISSAAQLIVLVRYPWEGDILEDFLFCKEVPGRTTGEEIVRLLDAFMTEARLSWEKCVAVYKDGAAAMTGRKSGVTARIKSVNPRIMATHCMLHRQALASKDMEPDLHSVLNTAVAAVNFVKSRALQSHLFGQLCQDMDAGHDALLYHCEGRWLSRGKVLQRVFELCREMAEFMREEKPNTAQFFTDPESMAKLAYLADIFNILNSLNLSIQGGHTSILEVSDKVTAFMEKTVLWRRRIQDGITDMFPQLSEFLHTNNLSVATVRKVATSHLTSLSEHFSSYFSDVNTDAWDWVRDPFAPAATENGLTGKAEEQLLALSCDRTLKARFQQVNLANVWPSLSHEYLKLTAEAMQLLLPFPTTYLCESSFSTLTDDLRVCLSTITPRIDKLCCERH</sequence>
<organism evidence="1 2">
    <name type="scientific">Dicentrarchus labrax</name>
    <name type="common">European seabass</name>
    <name type="synonym">Morone labrax</name>
    <dbReference type="NCBI Taxonomy" id="13489"/>
    <lineage>
        <taxon>Eukaryota</taxon>
        <taxon>Metazoa</taxon>
        <taxon>Chordata</taxon>
        <taxon>Craniata</taxon>
        <taxon>Vertebrata</taxon>
        <taxon>Euteleostomi</taxon>
        <taxon>Actinopterygii</taxon>
        <taxon>Neopterygii</taxon>
        <taxon>Teleostei</taxon>
        <taxon>Neoteleostei</taxon>
        <taxon>Acanthomorphata</taxon>
        <taxon>Eupercaria</taxon>
        <taxon>Moronidae</taxon>
        <taxon>Dicentrarchus</taxon>
    </lineage>
</organism>
<dbReference type="Proteomes" id="UP000694389">
    <property type="component" value="Unassembled WGS sequence"/>
</dbReference>
<reference evidence="1" key="1">
    <citation type="submission" date="2025-08" db="UniProtKB">
        <authorList>
            <consortium name="Ensembl"/>
        </authorList>
    </citation>
    <scope>IDENTIFICATION</scope>
</reference>
<keyword evidence="2" id="KW-1185">Reference proteome</keyword>
<proteinExistence type="predicted"/>
<evidence type="ECO:0000313" key="1">
    <source>
        <dbReference type="Ensembl" id="ENSDLAP00005037890.2"/>
    </source>
</evidence>
<dbReference type="PANTHER" id="PTHR45913:SF19">
    <property type="entry name" value="LOW QUALITY PROTEIN: ZINC FINGER BED DOMAIN-CONTAINING PROTEIN 5-LIKE"/>
    <property type="match status" value="1"/>
</dbReference>
<dbReference type="AlphaFoldDB" id="A0A8C4H6A6"/>
<dbReference type="GeneTree" id="ENSGT00940000160436"/>
<accession>A0A8C4H6A6</accession>
<dbReference type="SUPFAM" id="SSF53098">
    <property type="entry name" value="Ribonuclease H-like"/>
    <property type="match status" value="1"/>
</dbReference>
<reference evidence="1" key="2">
    <citation type="submission" date="2025-09" db="UniProtKB">
        <authorList>
            <consortium name="Ensembl"/>
        </authorList>
    </citation>
    <scope>IDENTIFICATION</scope>
</reference>
<name>A0A8C4H6A6_DICLA</name>
<dbReference type="PANTHER" id="PTHR45913">
    <property type="entry name" value="EPM2A-INTERACTING PROTEIN 1"/>
    <property type="match status" value="1"/>
</dbReference>
<protein>
    <recommendedName>
        <fullName evidence="3">DUF4371 domain-containing protein</fullName>
    </recommendedName>
</protein>
<evidence type="ECO:0000313" key="2">
    <source>
        <dbReference type="Proteomes" id="UP000694389"/>
    </source>
</evidence>
<dbReference type="Ensembl" id="ENSDLAT00005040446.2">
    <property type="protein sequence ID" value="ENSDLAP00005037890.2"/>
    <property type="gene ID" value="ENSDLAG00005016910.2"/>
</dbReference>
<dbReference type="InterPro" id="IPR012337">
    <property type="entry name" value="RNaseH-like_sf"/>
</dbReference>